<organism evidence="6 7">
    <name type="scientific">Trypanosoma cruzi</name>
    <dbReference type="NCBI Taxonomy" id="5693"/>
    <lineage>
        <taxon>Eukaryota</taxon>
        <taxon>Discoba</taxon>
        <taxon>Euglenozoa</taxon>
        <taxon>Kinetoplastea</taxon>
        <taxon>Metakinetoplastina</taxon>
        <taxon>Trypanosomatida</taxon>
        <taxon>Trypanosomatidae</taxon>
        <taxon>Trypanosoma</taxon>
        <taxon>Schizotrypanum</taxon>
    </lineage>
</organism>
<keyword evidence="3" id="KW-0378">Hydrolase</keyword>
<sequence length="452" mass="51540">MSAAARELRGGNRLNAKKKNRKEKIFIYLFFLFLISQLLLPFNAKSLVAAWVVLCFSAYTSLPFLFLLFFYYINFFFFVWLRCLFGASAFSLIDFALCSCFFFLLLLPGKEKRKEYIDDACCKASLMFGELVCGPPGSGKTTYCEGKRQFLSVYDPTRPVVLLNLDPANEDVFPYPCDVDVREIVSHARVMEEEGLGPNGSYVFCASVMERNMEWITRKIEEAVERRLRDVVSTAAPIATSSGLLSTRAPYLIVDCPGQVEFYLGSYVMHALFRVLTKQLSCSFCTVHLVDAAVSTRDVATYVSSCLLSITTMIDHELPHVNVMSKWDTLSAEEAEEGETFLRASHFMAEDFDRLWKKQLRRRRREHRRAQMYPTGSTDASRVDLKLMEKDDTDVEAIDLERDGGRLYHYSKAVMDVVDGYGLVGFQPLDVQSQDMMLRLTRQIDEAIGNFV</sequence>
<evidence type="ECO:0000256" key="4">
    <source>
        <dbReference type="ARBA" id="ARBA00023134"/>
    </source>
</evidence>
<dbReference type="Gene3D" id="3.40.50.300">
    <property type="entry name" value="P-loop containing nucleotide triphosphate hydrolases"/>
    <property type="match status" value="1"/>
</dbReference>
<accession>A0A7J6Y794</accession>
<dbReference type="InterPro" id="IPR004130">
    <property type="entry name" value="Gpn"/>
</dbReference>
<reference evidence="6 7" key="1">
    <citation type="journal article" date="2019" name="Genome Biol. Evol.">
        <title>Nanopore Sequencing Significantly Improves Genome Assembly of the Protozoan Parasite Trypanosoma cruzi.</title>
        <authorList>
            <person name="Diaz-Viraque F."/>
            <person name="Pita S."/>
            <person name="Greif G."/>
            <person name="de Souza R.C.M."/>
            <person name="Iraola G."/>
            <person name="Robello C."/>
        </authorList>
    </citation>
    <scope>NUCLEOTIDE SEQUENCE [LARGE SCALE GENOMIC DNA]</scope>
    <source>
        <strain evidence="6 7">Berenice</strain>
    </source>
</reference>
<proteinExistence type="inferred from homology"/>
<dbReference type="GO" id="GO:0005737">
    <property type="term" value="C:cytoplasm"/>
    <property type="evidence" value="ECO:0007669"/>
    <property type="project" value="TreeGrafter"/>
</dbReference>
<comment type="similarity">
    <text evidence="1">Belongs to the GPN-loop GTPase family.</text>
</comment>
<comment type="caution">
    <text evidence="6">The sequence shown here is derived from an EMBL/GenBank/DDBJ whole genome shotgun (WGS) entry which is preliminary data.</text>
</comment>
<keyword evidence="5" id="KW-0812">Transmembrane</keyword>
<keyword evidence="2" id="KW-0547">Nucleotide-binding</keyword>
<dbReference type="Proteomes" id="UP000583944">
    <property type="component" value="Unassembled WGS sequence"/>
</dbReference>
<dbReference type="GO" id="GO:0003924">
    <property type="term" value="F:GTPase activity"/>
    <property type="evidence" value="ECO:0007669"/>
    <property type="project" value="TreeGrafter"/>
</dbReference>
<evidence type="ECO:0000256" key="5">
    <source>
        <dbReference type="SAM" id="Phobius"/>
    </source>
</evidence>
<evidence type="ECO:0000313" key="6">
    <source>
        <dbReference type="EMBL" id="KAF5222316.1"/>
    </source>
</evidence>
<evidence type="ECO:0008006" key="8">
    <source>
        <dbReference type="Google" id="ProtNLM"/>
    </source>
</evidence>
<gene>
    <name evidence="6" type="ORF">ECC02_004597</name>
</gene>
<feature type="transmembrane region" description="Helical" evidence="5">
    <location>
        <begin position="48"/>
        <end position="72"/>
    </location>
</feature>
<dbReference type="VEuPathDB" id="TriTrypDB:BCY84_13373"/>
<name>A0A7J6Y794_TRYCR</name>
<dbReference type="Pfam" id="PF03029">
    <property type="entry name" value="ATP_bind_1"/>
    <property type="match status" value="1"/>
</dbReference>
<evidence type="ECO:0000256" key="2">
    <source>
        <dbReference type="ARBA" id="ARBA00022741"/>
    </source>
</evidence>
<dbReference type="GO" id="GO:0005525">
    <property type="term" value="F:GTP binding"/>
    <property type="evidence" value="ECO:0007669"/>
    <property type="project" value="UniProtKB-KW"/>
</dbReference>
<evidence type="ECO:0000313" key="7">
    <source>
        <dbReference type="Proteomes" id="UP000583944"/>
    </source>
</evidence>
<keyword evidence="5" id="KW-1133">Transmembrane helix</keyword>
<dbReference type="SUPFAM" id="SSF52540">
    <property type="entry name" value="P-loop containing nucleoside triphosphate hydrolases"/>
    <property type="match status" value="1"/>
</dbReference>
<protein>
    <recommendedName>
        <fullName evidence="8">GPN-loop GTPase 2</fullName>
    </recommendedName>
</protein>
<feature type="transmembrane region" description="Helical" evidence="5">
    <location>
        <begin position="25"/>
        <end position="42"/>
    </location>
</feature>
<dbReference type="AlphaFoldDB" id="A0A7J6Y794"/>
<evidence type="ECO:0000256" key="3">
    <source>
        <dbReference type="ARBA" id="ARBA00022801"/>
    </source>
</evidence>
<dbReference type="PANTHER" id="PTHR21231:SF3">
    <property type="entry name" value="GPN-LOOP GTPASE 2"/>
    <property type="match status" value="1"/>
</dbReference>
<evidence type="ECO:0000256" key="1">
    <source>
        <dbReference type="ARBA" id="ARBA00005290"/>
    </source>
</evidence>
<dbReference type="InterPro" id="IPR027417">
    <property type="entry name" value="P-loop_NTPase"/>
</dbReference>
<dbReference type="EMBL" id="JABDHM010000028">
    <property type="protein sequence ID" value="KAF5222316.1"/>
    <property type="molecule type" value="Genomic_DNA"/>
</dbReference>
<keyword evidence="5" id="KW-0472">Membrane</keyword>
<dbReference type="PANTHER" id="PTHR21231">
    <property type="entry name" value="XPA-BINDING PROTEIN 1-RELATED"/>
    <property type="match status" value="1"/>
</dbReference>
<feature type="transmembrane region" description="Helical" evidence="5">
    <location>
        <begin position="84"/>
        <end position="107"/>
    </location>
</feature>
<keyword evidence="4" id="KW-0342">GTP-binding</keyword>
<dbReference type="VEuPathDB" id="TriTrypDB:ECC02_004597"/>